<dbReference type="InterPro" id="IPR014284">
    <property type="entry name" value="RNA_pol_sigma-70_dom"/>
</dbReference>
<dbReference type="InterPro" id="IPR013249">
    <property type="entry name" value="RNA_pol_sigma70_r4_t2"/>
</dbReference>
<proteinExistence type="inferred from homology"/>
<protein>
    <submittedName>
        <fullName evidence="6">RNA polymerase sigma-70 factor (ECF subfamily)</fullName>
    </submittedName>
</protein>
<evidence type="ECO:0000313" key="6">
    <source>
        <dbReference type="EMBL" id="RAJ08855.1"/>
    </source>
</evidence>
<keyword evidence="7" id="KW-1185">Reference proteome</keyword>
<dbReference type="InterPro" id="IPR013324">
    <property type="entry name" value="RNA_pol_sigma_r3/r4-like"/>
</dbReference>
<dbReference type="PANTHER" id="PTHR43133:SF46">
    <property type="entry name" value="RNA POLYMERASE SIGMA-70 FACTOR ECF SUBFAMILY"/>
    <property type="match status" value="1"/>
</dbReference>
<dbReference type="Gene3D" id="1.10.10.10">
    <property type="entry name" value="Winged helix-like DNA-binding domain superfamily/Winged helix DNA-binding domain"/>
    <property type="match status" value="1"/>
</dbReference>
<dbReference type="GO" id="GO:0016987">
    <property type="term" value="F:sigma factor activity"/>
    <property type="evidence" value="ECO:0007669"/>
    <property type="project" value="UniProtKB-KW"/>
</dbReference>
<dbReference type="InterPro" id="IPR007627">
    <property type="entry name" value="RNA_pol_sigma70_r2"/>
</dbReference>
<dbReference type="SMART" id="SM00421">
    <property type="entry name" value="HTH_LUXR"/>
    <property type="match status" value="1"/>
</dbReference>
<dbReference type="InterPro" id="IPR000792">
    <property type="entry name" value="Tscrpt_reg_LuxR_C"/>
</dbReference>
<dbReference type="AlphaFoldDB" id="A0A327QY03"/>
<evidence type="ECO:0000256" key="3">
    <source>
        <dbReference type="ARBA" id="ARBA00023082"/>
    </source>
</evidence>
<dbReference type="Pfam" id="PF08281">
    <property type="entry name" value="Sigma70_r4_2"/>
    <property type="match status" value="1"/>
</dbReference>
<evidence type="ECO:0000313" key="7">
    <source>
        <dbReference type="Proteomes" id="UP000249547"/>
    </source>
</evidence>
<dbReference type="InterPro" id="IPR014327">
    <property type="entry name" value="RNA_pol_sigma70_bacteroid"/>
</dbReference>
<dbReference type="InterPro" id="IPR039425">
    <property type="entry name" value="RNA_pol_sigma-70-like"/>
</dbReference>
<keyword evidence="2" id="KW-0805">Transcription regulation</keyword>
<evidence type="ECO:0000256" key="2">
    <source>
        <dbReference type="ARBA" id="ARBA00023015"/>
    </source>
</evidence>
<dbReference type="NCBIfam" id="TIGR02985">
    <property type="entry name" value="Sig70_bacteroi1"/>
    <property type="match status" value="1"/>
</dbReference>
<feature type="domain" description="HTH luxR-type" evidence="5">
    <location>
        <begin position="161"/>
        <end position="220"/>
    </location>
</feature>
<dbReference type="CDD" id="cd06171">
    <property type="entry name" value="Sigma70_r4"/>
    <property type="match status" value="1"/>
</dbReference>
<name>A0A327QY03_9BACT</name>
<dbReference type="EMBL" id="QLLL01000002">
    <property type="protein sequence ID" value="RAJ08855.1"/>
    <property type="molecule type" value="Genomic_DNA"/>
</dbReference>
<dbReference type="SUPFAM" id="SSF88659">
    <property type="entry name" value="Sigma3 and sigma4 domains of RNA polymerase sigma factors"/>
    <property type="match status" value="1"/>
</dbReference>
<evidence type="ECO:0000256" key="4">
    <source>
        <dbReference type="ARBA" id="ARBA00023163"/>
    </source>
</evidence>
<comment type="similarity">
    <text evidence="1">Belongs to the sigma-70 factor family. ECF subfamily.</text>
</comment>
<comment type="caution">
    <text evidence="6">The sequence shown here is derived from an EMBL/GenBank/DDBJ whole genome shotgun (WGS) entry which is preliminary data.</text>
</comment>
<dbReference type="Gene3D" id="1.10.1740.10">
    <property type="match status" value="1"/>
</dbReference>
<dbReference type="InterPro" id="IPR013325">
    <property type="entry name" value="RNA_pol_sigma_r2"/>
</dbReference>
<evidence type="ECO:0000256" key="1">
    <source>
        <dbReference type="ARBA" id="ARBA00010641"/>
    </source>
</evidence>
<organism evidence="6 7">
    <name type="scientific">Chitinophaga skermanii</name>
    <dbReference type="NCBI Taxonomy" id="331697"/>
    <lineage>
        <taxon>Bacteria</taxon>
        <taxon>Pseudomonadati</taxon>
        <taxon>Bacteroidota</taxon>
        <taxon>Chitinophagia</taxon>
        <taxon>Chitinophagales</taxon>
        <taxon>Chitinophagaceae</taxon>
        <taxon>Chitinophaga</taxon>
    </lineage>
</organism>
<accession>A0A327QY03</accession>
<dbReference type="Proteomes" id="UP000249547">
    <property type="component" value="Unassembled WGS sequence"/>
</dbReference>
<dbReference type="GO" id="GO:0006352">
    <property type="term" value="P:DNA-templated transcription initiation"/>
    <property type="evidence" value="ECO:0007669"/>
    <property type="project" value="InterPro"/>
</dbReference>
<gene>
    <name evidence="6" type="ORF">LX64_01509</name>
</gene>
<dbReference type="Pfam" id="PF04542">
    <property type="entry name" value="Sigma70_r2"/>
    <property type="match status" value="1"/>
</dbReference>
<dbReference type="InterPro" id="IPR036388">
    <property type="entry name" value="WH-like_DNA-bd_sf"/>
</dbReference>
<dbReference type="PANTHER" id="PTHR43133">
    <property type="entry name" value="RNA POLYMERASE ECF-TYPE SIGMA FACTO"/>
    <property type="match status" value="1"/>
</dbReference>
<dbReference type="SUPFAM" id="SSF88946">
    <property type="entry name" value="Sigma2 domain of RNA polymerase sigma factors"/>
    <property type="match status" value="1"/>
</dbReference>
<keyword evidence="3" id="KW-0731">Sigma factor</keyword>
<reference evidence="6 7" key="1">
    <citation type="submission" date="2018-06" db="EMBL/GenBank/DDBJ databases">
        <title>Genomic Encyclopedia of Archaeal and Bacterial Type Strains, Phase II (KMG-II): from individual species to whole genera.</title>
        <authorList>
            <person name="Goeker M."/>
        </authorList>
    </citation>
    <scope>NUCLEOTIDE SEQUENCE [LARGE SCALE GENOMIC DNA]</scope>
    <source>
        <strain evidence="6 7">DSM 23857</strain>
    </source>
</reference>
<dbReference type="NCBIfam" id="TIGR02937">
    <property type="entry name" value="sigma70-ECF"/>
    <property type="match status" value="1"/>
</dbReference>
<evidence type="ECO:0000259" key="5">
    <source>
        <dbReference type="SMART" id="SM00421"/>
    </source>
</evidence>
<keyword evidence="4" id="KW-0804">Transcription</keyword>
<sequence>MPLNGKLFAEFSHIIYYCHYLHPNVSRKPSLSAMSIDLSEDLIPAFQQGEPSAFNAFFVEHYKPLCFFATQLLANTGEAEDIVKDAFVKLWHKKADFDHPKSIKSFLYTTTRNACLNYLRHLKVHDHFQAEMQYLDENKRDELVLQQMIRTELMASIYKAIEALPEKRQQVFKMVYMEGLKLDEIAEKLGISVFTVKEHKAKALAQLRLQFTDTQLALFFIFGASLLGLKK</sequence>
<dbReference type="GO" id="GO:0003677">
    <property type="term" value="F:DNA binding"/>
    <property type="evidence" value="ECO:0007669"/>
    <property type="project" value="InterPro"/>
</dbReference>